<dbReference type="Gene3D" id="1.10.443.10">
    <property type="entry name" value="Intergrase catalytic core"/>
    <property type="match status" value="1"/>
</dbReference>
<dbReference type="Gene3D" id="1.10.150.130">
    <property type="match status" value="1"/>
</dbReference>
<dbReference type="InterPro" id="IPR002104">
    <property type="entry name" value="Integrase_catalytic"/>
</dbReference>
<evidence type="ECO:0000313" key="5">
    <source>
        <dbReference type="EMBL" id="MBL6444717.1"/>
    </source>
</evidence>
<dbReference type="InterPro" id="IPR035386">
    <property type="entry name" value="Arm-DNA-bind_5"/>
</dbReference>
<evidence type="ECO:0000256" key="1">
    <source>
        <dbReference type="ARBA" id="ARBA00008857"/>
    </source>
</evidence>
<dbReference type="PANTHER" id="PTHR30349:SF64">
    <property type="entry name" value="PROPHAGE INTEGRASE INTD-RELATED"/>
    <property type="match status" value="1"/>
</dbReference>
<dbReference type="SUPFAM" id="SSF56349">
    <property type="entry name" value="DNA breaking-rejoining enzymes"/>
    <property type="match status" value="1"/>
</dbReference>
<dbReference type="GO" id="GO:0003677">
    <property type="term" value="F:DNA binding"/>
    <property type="evidence" value="ECO:0007669"/>
    <property type="project" value="UniProtKB-KW"/>
</dbReference>
<dbReference type="InterPro" id="IPR050090">
    <property type="entry name" value="Tyrosine_recombinase_XerCD"/>
</dbReference>
<dbReference type="GO" id="GO:0006310">
    <property type="term" value="P:DNA recombination"/>
    <property type="evidence" value="ECO:0007669"/>
    <property type="project" value="UniProtKB-KW"/>
</dbReference>
<accession>A0A937FUJ1</accession>
<keyword evidence="6" id="KW-1185">Reference proteome</keyword>
<protein>
    <submittedName>
        <fullName evidence="5">Site-specific integrase</fullName>
    </submittedName>
</protein>
<keyword evidence="3" id="KW-0233">DNA recombination</keyword>
<name>A0A937FUJ1_9BACT</name>
<reference evidence="5" key="1">
    <citation type="submission" date="2021-01" db="EMBL/GenBank/DDBJ databases">
        <title>Fulvivirga kasyanovii gen. nov., sp nov., a novel member of the phylum Bacteroidetes isolated from seawater in a mussel farm.</title>
        <authorList>
            <person name="Zhao L.-H."/>
            <person name="Wang Z.-J."/>
        </authorList>
    </citation>
    <scope>NUCLEOTIDE SEQUENCE</scope>
    <source>
        <strain evidence="5">29W222</strain>
    </source>
</reference>
<dbReference type="PROSITE" id="PS51898">
    <property type="entry name" value="TYR_RECOMBINASE"/>
    <property type="match status" value="1"/>
</dbReference>
<evidence type="ECO:0000259" key="4">
    <source>
        <dbReference type="PROSITE" id="PS51898"/>
    </source>
</evidence>
<dbReference type="AlphaFoldDB" id="A0A937FUJ1"/>
<organism evidence="5 6">
    <name type="scientific">Fulvivirga marina</name>
    <dbReference type="NCBI Taxonomy" id="2494733"/>
    <lineage>
        <taxon>Bacteria</taxon>
        <taxon>Pseudomonadati</taxon>
        <taxon>Bacteroidota</taxon>
        <taxon>Cytophagia</taxon>
        <taxon>Cytophagales</taxon>
        <taxon>Fulvivirgaceae</taxon>
        <taxon>Fulvivirga</taxon>
    </lineage>
</organism>
<dbReference type="InterPro" id="IPR013762">
    <property type="entry name" value="Integrase-like_cat_sf"/>
</dbReference>
<feature type="domain" description="Tyr recombinase" evidence="4">
    <location>
        <begin position="225"/>
        <end position="420"/>
    </location>
</feature>
<sequence length="424" mass="49125">MATLALRLDTRNKKTNLFPVVIRLTHKGVPKRIPVGLRLRESEWDNKNKKIKNSYNNSTRTNKQLYNKLSIAEDVLTKYSFHLKDMTVYDLAEAITKEIAIDTEKKSPDPILVGRTTLLDYGSKVEMMYKKSQQYSWVKMCRYSVNKMLEYHGNNRLLITDIDEMYILGFEAECKSKNIQTSTIAIILRTIRRIYNLAVKDKSTEVTREHYPFGQGGYSIKKGSSKKRAVNDSYMQIIKDLSYPLKSKLWHARNYLLFMYYLRGMNFADLSYLTRDCLEAGRLRYQRRKTRRGTNVKEFNFSIPSEAQVILEYYLQQKRAGNLIFPVLDEVINHPDSEVIHKKYLYRLSGFNRSLGKIGKDAGLPIKLSSYVIRHTFAMAGKNKGVSKAIIGDMLGHTDYSTTEAYFSEFEQEVMDEAANVIFG</sequence>
<dbReference type="EMBL" id="JAEUGD010000001">
    <property type="protein sequence ID" value="MBL6444717.1"/>
    <property type="molecule type" value="Genomic_DNA"/>
</dbReference>
<evidence type="ECO:0000256" key="3">
    <source>
        <dbReference type="ARBA" id="ARBA00023172"/>
    </source>
</evidence>
<comment type="similarity">
    <text evidence="1">Belongs to the 'phage' integrase family.</text>
</comment>
<evidence type="ECO:0000313" key="6">
    <source>
        <dbReference type="Proteomes" id="UP000614216"/>
    </source>
</evidence>
<dbReference type="InterPro" id="IPR011010">
    <property type="entry name" value="DNA_brk_join_enz"/>
</dbReference>
<comment type="caution">
    <text evidence="5">The sequence shown here is derived from an EMBL/GenBank/DDBJ whole genome shotgun (WGS) entry which is preliminary data.</text>
</comment>
<dbReference type="Proteomes" id="UP000614216">
    <property type="component" value="Unassembled WGS sequence"/>
</dbReference>
<dbReference type="RefSeq" id="WP_202854262.1">
    <property type="nucleotide sequence ID" value="NZ_JAEUGD010000001.1"/>
</dbReference>
<dbReference type="PANTHER" id="PTHR30349">
    <property type="entry name" value="PHAGE INTEGRASE-RELATED"/>
    <property type="match status" value="1"/>
</dbReference>
<dbReference type="InterPro" id="IPR010998">
    <property type="entry name" value="Integrase_recombinase_N"/>
</dbReference>
<gene>
    <name evidence="5" type="ORF">JMN32_00245</name>
</gene>
<keyword evidence="2" id="KW-0238">DNA-binding</keyword>
<dbReference type="Pfam" id="PF17293">
    <property type="entry name" value="Arm-DNA-bind_5"/>
    <property type="match status" value="1"/>
</dbReference>
<proteinExistence type="inferred from homology"/>
<dbReference type="Pfam" id="PF13102">
    <property type="entry name" value="Phage_int_SAM_5"/>
    <property type="match status" value="1"/>
</dbReference>
<dbReference type="Pfam" id="PF00589">
    <property type="entry name" value="Phage_integrase"/>
    <property type="match status" value="1"/>
</dbReference>
<evidence type="ECO:0000256" key="2">
    <source>
        <dbReference type="ARBA" id="ARBA00023125"/>
    </source>
</evidence>
<dbReference type="InterPro" id="IPR025269">
    <property type="entry name" value="SAM-like_dom"/>
</dbReference>
<dbReference type="GO" id="GO:0015074">
    <property type="term" value="P:DNA integration"/>
    <property type="evidence" value="ECO:0007669"/>
    <property type="project" value="InterPro"/>
</dbReference>